<keyword evidence="2" id="KW-0378">Hydrolase</keyword>
<evidence type="ECO:0000313" key="2">
    <source>
        <dbReference type="EMBL" id="OLN22630.1"/>
    </source>
</evidence>
<dbReference type="Proteomes" id="UP000185568">
    <property type="component" value="Unassembled WGS sequence"/>
</dbReference>
<accession>A0A1Q8Q5K2</accession>
<dbReference type="OrthoDB" id="9808398at2"/>
<keyword evidence="3" id="KW-1185">Reference proteome</keyword>
<dbReference type="InterPro" id="IPR022742">
    <property type="entry name" value="Hydrolase_4"/>
</dbReference>
<dbReference type="GO" id="GO:0016787">
    <property type="term" value="F:hydrolase activity"/>
    <property type="evidence" value="ECO:0007669"/>
    <property type="project" value="UniProtKB-KW"/>
</dbReference>
<dbReference type="STRING" id="1714264.BTO30_08230"/>
<gene>
    <name evidence="2" type="ORF">BTO30_08230</name>
</gene>
<dbReference type="AlphaFoldDB" id="A0A1Q8Q5K2"/>
<dbReference type="Pfam" id="PF12146">
    <property type="entry name" value="Hydrolase_4"/>
    <property type="match status" value="1"/>
</dbReference>
<dbReference type="EMBL" id="MSDU01000015">
    <property type="protein sequence ID" value="OLN22630.1"/>
    <property type="molecule type" value="Genomic_DNA"/>
</dbReference>
<comment type="caution">
    <text evidence="2">The sequence shown here is derived from an EMBL/GenBank/DDBJ whole genome shotgun (WGS) entry which is preliminary data.</text>
</comment>
<proteinExistence type="predicted"/>
<feature type="domain" description="Serine aminopeptidase S33" evidence="1">
    <location>
        <begin position="168"/>
        <end position="255"/>
    </location>
</feature>
<sequence>MRQDENQKCLSTMDKTLVTASLIEGFWDRWKAHGVKEAHLNRIRESFLTKDRWMKGWQELAKQSLADAKGADSKEEAECSFQMAGLYYQLMYWLIPERNEEKRSWLQESLHAFHQADELSPYKTEYVQFEIEKKKCFGRVRIPDSPTGVVIIINPLDSAKEELFTYEMDFLKHHFITVSFDGPGQGQTYTGEGLRGTTERWQMFIDSLIDYTHSQFSHLPLYLFGTSSGASWAVYGSYHSKVTKAVAVSPAFLNEKIRLPDYFIGRTEFVLEKGEKHMLPSYDGLPYKTPIFLIHGKKDVMVCDDDLYNLFSQFPDGSFLKEYEEEGHCCNNKLREIREITANWLQKGSDVLEA</sequence>
<dbReference type="SUPFAM" id="SSF53474">
    <property type="entry name" value="alpha/beta-Hydrolases"/>
    <property type="match status" value="1"/>
</dbReference>
<reference evidence="2 3" key="1">
    <citation type="submission" date="2016-12" db="EMBL/GenBank/DDBJ databases">
        <title>Domibacillus antri genome sequencing.</title>
        <authorList>
            <person name="Verma A."/>
            <person name="Krishnamurthi S."/>
        </authorList>
    </citation>
    <scope>NUCLEOTIDE SEQUENCE [LARGE SCALE GENOMIC DNA]</scope>
    <source>
        <strain evidence="2 3">XD80</strain>
    </source>
</reference>
<dbReference type="InterPro" id="IPR029058">
    <property type="entry name" value="AB_hydrolase_fold"/>
</dbReference>
<name>A0A1Q8Q5K2_9BACI</name>
<dbReference type="RefSeq" id="WP_075398251.1">
    <property type="nucleotide sequence ID" value="NZ_MSDU01000015.1"/>
</dbReference>
<evidence type="ECO:0000259" key="1">
    <source>
        <dbReference type="Pfam" id="PF12146"/>
    </source>
</evidence>
<protein>
    <submittedName>
        <fullName evidence="2">Alpha/beta hydrolase</fullName>
    </submittedName>
</protein>
<evidence type="ECO:0000313" key="3">
    <source>
        <dbReference type="Proteomes" id="UP000185568"/>
    </source>
</evidence>
<dbReference type="Gene3D" id="3.40.50.1820">
    <property type="entry name" value="alpha/beta hydrolase"/>
    <property type="match status" value="1"/>
</dbReference>
<organism evidence="2 3">
    <name type="scientific">Domibacillus antri</name>
    <dbReference type="NCBI Taxonomy" id="1714264"/>
    <lineage>
        <taxon>Bacteria</taxon>
        <taxon>Bacillati</taxon>
        <taxon>Bacillota</taxon>
        <taxon>Bacilli</taxon>
        <taxon>Bacillales</taxon>
        <taxon>Bacillaceae</taxon>
        <taxon>Domibacillus</taxon>
    </lineage>
</organism>